<feature type="non-terminal residue" evidence="1">
    <location>
        <position position="1"/>
    </location>
</feature>
<dbReference type="EMBL" id="MWXA01000011">
    <property type="protein sequence ID" value="OZG64938.1"/>
    <property type="molecule type" value="Genomic_DNA"/>
</dbReference>
<proteinExistence type="predicted"/>
<keyword evidence="2" id="KW-1185">Reference proteome</keyword>
<dbReference type="Proteomes" id="UP000216451">
    <property type="component" value="Unassembled WGS sequence"/>
</dbReference>
<dbReference type="AlphaFoldDB" id="A0A261G0N2"/>
<accession>A0A261G0N2</accession>
<protein>
    <submittedName>
        <fullName evidence="1">PG1 protein</fullName>
    </submittedName>
</protein>
<name>A0A261G0N2_9BIFI</name>
<organism evidence="1 2">
    <name type="scientific">Bifidobacterium aquikefiri</name>
    <dbReference type="NCBI Taxonomy" id="1653207"/>
    <lineage>
        <taxon>Bacteria</taxon>
        <taxon>Bacillati</taxon>
        <taxon>Actinomycetota</taxon>
        <taxon>Actinomycetes</taxon>
        <taxon>Bifidobacteriales</taxon>
        <taxon>Bifidobacteriaceae</taxon>
        <taxon>Bifidobacterium</taxon>
    </lineage>
</organism>
<reference evidence="1 2" key="1">
    <citation type="journal article" date="2017" name="BMC Genomics">
        <title>Comparative genomic and phylogenomic analyses of the Bifidobacteriaceae family.</title>
        <authorList>
            <person name="Lugli G.A."/>
            <person name="Milani C."/>
            <person name="Turroni F."/>
            <person name="Duranti S."/>
            <person name="Mancabelli L."/>
            <person name="Mangifesta M."/>
            <person name="Ferrario C."/>
            <person name="Modesto M."/>
            <person name="Mattarelli P."/>
            <person name="Jiri K."/>
            <person name="van Sinderen D."/>
            <person name="Ventura M."/>
        </authorList>
    </citation>
    <scope>NUCLEOTIDE SEQUENCE [LARGE SCALE GENOMIC DNA]</scope>
    <source>
        <strain evidence="1 2">LMG 28769</strain>
    </source>
</reference>
<evidence type="ECO:0000313" key="1">
    <source>
        <dbReference type="EMBL" id="OZG64938.1"/>
    </source>
</evidence>
<sequence length="73" mass="7977">AVYNPKAVIPHAASLHQGFPHCAIFPTAASRRSLGRISVPMWPVALSGRLPVKALVSHYLTNKLIGRDTISYR</sequence>
<evidence type="ECO:0000313" key="2">
    <source>
        <dbReference type="Proteomes" id="UP000216451"/>
    </source>
</evidence>
<gene>
    <name evidence="1" type="ORF">BAQU_1953</name>
</gene>
<comment type="caution">
    <text evidence="1">The sequence shown here is derived from an EMBL/GenBank/DDBJ whole genome shotgun (WGS) entry which is preliminary data.</text>
</comment>